<proteinExistence type="predicted"/>
<keyword evidence="2" id="KW-0269">Exonuclease</keyword>
<name>A0A4R6V633_9ACTN</name>
<gene>
    <name evidence="2" type="ORF">EV190_102149</name>
</gene>
<evidence type="ECO:0000313" key="2">
    <source>
        <dbReference type="EMBL" id="TDQ54315.1"/>
    </source>
</evidence>
<keyword evidence="2" id="KW-0255">Endonuclease</keyword>
<sequence length="364" mass="40093">MRHRSAQSQWALLIEASHPGWRCEYRPETGTYHALLDLPVRSPATVTDTDPRRVHAQISQLTHLSHRLRTLLNHTDPQRTRSRYMRLTSQNLLHGATQTPEGVPQDRWPAVAEAIRAENPDILCLQELHGWTSHNYQQLFRAERDLGMRVAGWVPPARSRGGTLLMYRHRPGGIRMRQWESANSTELYNGLGVAVFDFGGDAPLTVAGVHLQVASIEAATQEALLAVSRAYRYGGLGVVMGDFNHQTLDDPAPDHTTRSPLSVAARWRFGPDGSIVPDRSLARKLVLARMTDAAAHLAQVTGDASLTAPTAGGGIRTDQAWVTPPLVPALAAYRRIPHDASDHHLISVDLDPNQITVRADGRAG</sequence>
<dbReference type="InterPro" id="IPR036691">
    <property type="entry name" value="Endo/exonu/phosph_ase_sf"/>
</dbReference>
<organism evidence="2 3">
    <name type="scientific">Actinorugispora endophytica</name>
    <dbReference type="NCBI Taxonomy" id="1605990"/>
    <lineage>
        <taxon>Bacteria</taxon>
        <taxon>Bacillati</taxon>
        <taxon>Actinomycetota</taxon>
        <taxon>Actinomycetes</taxon>
        <taxon>Streptosporangiales</taxon>
        <taxon>Nocardiopsidaceae</taxon>
        <taxon>Actinorugispora</taxon>
    </lineage>
</organism>
<accession>A0A4R6V633</accession>
<evidence type="ECO:0000313" key="3">
    <source>
        <dbReference type="Proteomes" id="UP000295281"/>
    </source>
</evidence>
<protein>
    <submittedName>
        <fullName evidence="2">Endonuclease/exonuclease/phosphatase family metal-dependent hydrolase</fullName>
    </submittedName>
</protein>
<keyword evidence="2" id="KW-0378">Hydrolase</keyword>
<keyword evidence="3" id="KW-1185">Reference proteome</keyword>
<feature type="domain" description="Endonuclease/exonuclease/phosphatase" evidence="1">
    <location>
        <begin position="111"/>
        <end position="343"/>
    </location>
</feature>
<dbReference type="AlphaFoldDB" id="A0A4R6V633"/>
<dbReference type="SUPFAM" id="SSF56219">
    <property type="entry name" value="DNase I-like"/>
    <property type="match status" value="1"/>
</dbReference>
<evidence type="ECO:0000259" key="1">
    <source>
        <dbReference type="Pfam" id="PF03372"/>
    </source>
</evidence>
<comment type="caution">
    <text evidence="2">The sequence shown here is derived from an EMBL/GenBank/DDBJ whole genome shotgun (WGS) entry which is preliminary data.</text>
</comment>
<dbReference type="GO" id="GO:0004527">
    <property type="term" value="F:exonuclease activity"/>
    <property type="evidence" value="ECO:0007669"/>
    <property type="project" value="UniProtKB-KW"/>
</dbReference>
<reference evidence="2 3" key="1">
    <citation type="submission" date="2019-03" db="EMBL/GenBank/DDBJ databases">
        <title>Genomic Encyclopedia of Type Strains, Phase IV (KMG-IV): sequencing the most valuable type-strain genomes for metagenomic binning, comparative biology and taxonomic classification.</title>
        <authorList>
            <person name="Goeker M."/>
        </authorList>
    </citation>
    <scope>NUCLEOTIDE SEQUENCE [LARGE SCALE GENOMIC DNA]</scope>
    <source>
        <strain evidence="2 3">DSM 46770</strain>
    </source>
</reference>
<dbReference type="InterPro" id="IPR005135">
    <property type="entry name" value="Endo/exonuclease/phosphatase"/>
</dbReference>
<dbReference type="Gene3D" id="3.60.10.10">
    <property type="entry name" value="Endonuclease/exonuclease/phosphatase"/>
    <property type="match status" value="1"/>
</dbReference>
<dbReference type="Pfam" id="PF03372">
    <property type="entry name" value="Exo_endo_phos"/>
    <property type="match status" value="1"/>
</dbReference>
<dbReference type="RefSeq" id="WP_166655381.1">
    <property type="nucleotide sequence ID" value="NZ_SNYN01000002.1"/>
</dbReference>
<dbReference type="Proteomes" id="UP000295281">
    <property type="component" value="Unassembled WGS sequence"/>
</dbReference>
<dbReference type="GO" id="GO:0004519">
    <property type="term" value="F:endonuclease activity"/>
    <property type="evidence" value="ECO:0007669"/>
    <property type="project" value="UniProtKB-KW"/>
</dbReference>
<keyword evidence="2" id="KW-0540">Nuclease</keyword>
<dbReference type="EMBL" id="SNYN01000002">
    <property type="protein sequence ID" value="TDQ54315.1"/>
    <property type="molecule type" value="Genomic_DNA"/>
</dbReference>